<keyword evidence="4 9" id="KW-0802">TPR repeat</keyword>
<evidence type="ECO:0000256" key="3">
    <source>
        <dbReference type="ARBA" id="ARBA00022737"/>
    </source>
</evidence>
<organism evidence="11 12">
    <name type="scientific">Tegillarca granosa</name>
    <name type="common">Malaysian cockle</name>
    <name type="synonym">Anadara granosa</name>
    <dbReference type="NCBI Taxonomy" id="220873"/>
    <lineage>
        <taxon>Eukaryota</taxon>
        <taxon>Metazoa</taxon>
        <taxon>Spiralia</taxon>
        <taxon>Lophotrochozoa</taxon>
        <taxon>Mollusca</taxon>
        <taxon>Bivalvia</taxon>
        <taxon>Autobranchia</taxon>
        <taxon>Pteriomorphia</taxon>
        <taxon>Arcoida</taxon>
        <taxon>Arcoidea</taxon>
        <taxon>Arcidae</taxon>
        <taxon>Tegillarca</taxon>
    </lineage>
</organism>
<dbReference type="SUPFAM" id="SSF48452">
    <property type="entry name" value="TPR-like"/>
    <property type="match status" value="2"/>
</dbReference>
<protein>
    <recommendedName>
        <fullName evidence="7">Outer dynein arm-docking complex subunit 4</fullName>
    </recommendedName>
    <alternativeName>
        <fullName evidence="8">Tetratricopeptide repeat protein 25</fullName>
    </alternativeName>
</protein>
<dbReference type="Gene3D" id="1.25.40.10">
    <property type="entry name" value="Tetratricopeptide repeat domain"/>
    <property type="match status" value="3"/>
</dbReference>
<proteinExistence type="predicted"/>
<comment type="subcellular location">
    <subcellularLocation>
        <location evidence="1">Cytoplasm</location>
        <location evidence="1">Cytoskeleton</location>
        <location evidence="1">Cilium axoneme</location>
    </subcellularLocation>
</comment>
<dbReference type="Pfam" id="PF13176">
    <property type="entry name" value="TPR_7"/>
    <property type="match status" value="1"/>
</dbReference>
<dbReference type="InterPro" id="IPR011990">
    <property type="entry name" value="TPR-like_helical_dom_sf"/>
</dbReference>
<feature type="region of interest" description="Disordered" evidence="10">
    <location>
        <begin position="138"/>
        <end position="173"/>
    </location>
</feature>
<gene>
    <name evidence="11" type="ORF">KUTeg_002427</name>
</gene>
<dbReference type="PROSITE" id="PS50005">
    <property type="entry name" value="TPR"/>
    <property type="match status" value="1"/>
</dbReference>
<feature type="compositionally biased region" description="Polar residues" evidence="10">
    <location>
        <begin position="575"/>
        <end position="584"/>
    </location>
</feature>
<dbReference type="PANTHER" id="PTHR23040">
    <property type="match status" value="1"/>
</dbReference>
<keyword evidence="12" id="KW-1185">Reference proteome</keyword>
<feature type="compositionally biased region" description="Basic and acidic residues" evidence="10">
    <location>
        <begin position="565"/>
        <end position="574"/>
    </location>
</feature>
<reference evidence="11 12" key="1">
    <citation type="submission" date="2022-12" db="EMBL/GenBank/DDBJ databases">
        <title>Chromosome-level genome of Tegillarca granosa.</title>
        <authorList>
            <person name="Kim J."/>
        </authorList>
    </citation>
    <scope>NUCLEOTIDE SEQUENCE [LARGE SCALE GENOMIC DNA]</scope>
    <source>
        <strain evidence="11">Teg-2019</strain>
        <tissue evidence="11">Adductor muscle</tissue>
    </source>
</reference>
<dbReference type="PANTHER" id="PTHR23040:SF1">
    <property type="entry name" value="OUTER DYNEIN ARM-DOCKING COMPLEX SUBUNIT 4"/>
    <property type="match status" value="1"/>
</dbReference>
<comment type="caution">
    <text evidence="11">The sequence shown here is derived from an EMBL/GenBank/DDBJ whole genome shotgun (WGS) entry which is preliminary data.</text>
</comment>
<feature type="compositionally biased region" description="Basic and acidic residues" evidence="10">
    <location>
        <begin position="483"/>
        <end position="497"/>
    </location>
</feature>
<dbReference type="EMBL" id="JARBDR010000141">
    <property type="protein sequence ID" value="KAJ8320840.1"/>
    <property type="molecule type" value="Genomic_DNA"/>
</dbReference>
<evidence type="ECO:0000313" key="12">
    <source>
        <dbReference type="Proteomes" id="UP001217089"/>
    </source>
</evidence>
<name>A0ABQ9FUE4_TEGGR</name>
<evidence type="ECO:0000256" key="9">
    <source>
        <dbReference type="PROSITE-ProRule" id="PRU00339"/>
    </source>
</evidence>
<evidence type="ECO:0000256" key="4">
    <source>
        <dbReference type="ARBA" id="ARBA00022803"/>
    </source>
</evidence>
<feature type="repeat" description="TPR" evidence="9">
    <location>
        <begin position="18"/>
        <end position="51"/>
    </location>
</feature>
<evidence type="ECO:0000256" key="5">
    <source>
        <dbReference type="ARBA" id="ARBA00023212"/>
    </source>
</evidence>
<dbReference type="Proteomes" id="UP001217089">
    <property type="component" value="Unassembled WGS sequence"/>
</dbReference>
<evidence type="ECO:0000256" key="1">
    <source>
        <dbReference type="ARBA" id="ARBA00004430"/>
    </source>
</evidence>
<keyword evidence="2" id="KW-0963">Cytoplasm</keyword>
<evidence type="ECO:0000256" key="10">
    <source>
        <dbReference type="SAM" id="MobiDB-lite"/>
    </source>
</evidence>
<sequence>MPGRMSDNGSEAGETGTFQTHRDEGEFYVKNKHYEKAIGSFNKAIEMNSEDIGCLISRAKCWLQLGNAGNALIDAETALSKDKSVVRGLCIKAESLYQMGDFENALVFFHRGPDSVKLEATGDLSLFYKQEEPIVYTPEEKAKSKKSQQKGTYSKPGQKKETKKERECPKSTADPKTIKQLLGALYGDKEYLEMLLKDESLTSNQTPMGGEIKGHVCDALEFLNDRADFWRQQKPMYARKPQSRGKYEESLRKATKTLQYVENIPDDEIQNKQDVLANLHSQIGNAYLEMGNDLENAKSRALDNLGRVHARKGDYEKAVDKTWLYHEIGRCYLELGKYTDAREHGEKSLAAAKEAEDEGWQLHASVLIAQSEVKCGDLQAAAESFERSLDMAKKTNDSAAENAIKRALEEVNDKIVRGVKDGDEQEEDRASNKSREGRESRQSGKDSPKYDDDFEDDKAVKSRASIASGGQLRGSTTSPTKRSGRETREEMSARASREATASAKGERASARSRSREASQGRTSVRESRKGSEHKVVVEQDSDSTKQNEGDDKQDKQSTGGSDAGDQDKERKGSDSNRSTSIFNRNTPVNVSNIFIVFSISKV</sequence>
<evidence type="ECO:0000256" key="2">
    <source>
        <dbReference type="ARBA" id="ARBA00022490"/>
    </source>
</evidence>
<evidence type="ECO:0000256" key="6">
    <source>
        <dbReference type="ARBA" id="ARBA00023273"/>
    </source>
</evidence>
<dbReference type="SMART" id="SM00028">
    <property type="entry name" value="TPR"/>
    <property type="match status" value="5"/>
</dbReference>
<feature type="compositionally biased region" description="Basic and acidic residues" evidence="10">
    <location>
        <begin position="158"/>
        <end position="169"/>
    </location>
</feature>
<evidence type="ECO:0000313" key="11">
    <source>
        <dbReference type="EMBL" id="KAJ8320840.1"/>
    </source>
</evidence>
<evidence type="ECO:0000256" key="7">
    <source>
        <dbReference type="ARBA" id="ARBA00034139"/>
    </source>
</evidence>
<keyword evidence="3" id="KW-0677">Repeat</keyword>
<dbReference type="InterPro" id="IPR019734">
    <property type="entry name" value="TPR_rpt"/>
</dbReference>
<dbReference type="Pfam" id="PF13424">
    <property type="entry name" value="TPR_12"/>
    <property type="match status" value="1"/>
</dbReference>
<feature type="region of interest" description="Disordered" evidence="10">
    <location>
        <begin position="416"/>
        <end position="584"/>
    </location>
</feature>
<dbReference type="InterPro" id="IPR040111">
    <property type="entry name" value="ODAD4"/>
</dbReference>
<keyword evidence="6" id="KW-0966">Cell projection</keyword>
<keyword evidence="5" id="KW-0206">Cytoskeleton</keyword>
<feature type="compositionally biased region" description="Basic and acidic residues" evidence="10">
    <location>
        <begin position="504"/>
        <end position="555"/>
    </location>
</feature>
<dbReference type="Pfam" id="PF13181">
    <property type="entry name" value="TPR_8"/>
    <property type="match status" value="1"/>
</dbReference>
<accession>A0ABQ9FUE4</accession>
<feature type="compositionally biased region" description="Basic and acidic residues" evidence="10">
    <location>
        <begin position="416"/>
        <end position="451"/>
    </location>
</feature>
<evidence type="ECO:0000256" key="8">
    <source>
        <dbReference type="ARBA" id="ARBA00034143"/>
    </source>
</evidence>